<keyword evidence="1" id="KW-1015">Disulfide bond</keyword>
<keyword evidence="2" id="KW-0732">Signal</keyword>
<feature type="chain" id="PRO_5043464204" description="EGF-like domain-containing protein" evidence="2">
    <location>
        <begin position="20"/>
        <end position="205"/>
    </location>
</feature>
<keyword evidence="5" id="KW-1185">Reference proteome</keyword>
<feature type="signal peptide" evidence="2">
    <location>
        <begin position="1"/>
        <end position="19"/>
    </location>
</feature>
<dbReference type="Gene3D" id="2.10.25.10">
    <property type="entry name" value="Laminin"/>
    <property type="match status" value="1"/>
</dbReference>
<evidence type="ECO:0000256" key="1">
    <source>
        <dbReference type="PROSITE-ProRule" id="PRU00076"/>
    </source>
</evidence>
<dbReference type="EMBL" id="JAOPGA020000950">
    <property type="protein sequence ID" value="KAL0483317.1"/>
    <property type="molecule type" value="Genomic_DNA"/>
</dbReference>
<name>A0AAW2Z0K0_9EUKA</name>
<evidence type="ECO:0000256" key="2">
    <source>
        <dbReference type="SAM" id="SignalP"/>
    </source>
</evidence>
<organism evidence="4 5">
    <name type="scientific">Acrasis kona</name>
    <dbReference type="NCBI Taxonomy" id="1008807"/>
    <lineage>
        <taxon>Eukaryota</taxon>
        <taxon>Discoba</taxon>
        <taxon>Heterolobosea</taxon>
        <taxon>Tetramitia</taxon>
        <taxon>Eutetramitia</taxon>
        <taxon>Acrasidae</taxon>
        <taxon>Acrasis</taxon>
    </lineage>
</organism>
<evidence type="ECO:0000259" key="3">
    <source>
        <dbReference type="PROSITE" id="PS50026"/>
    </source>
</evidence>
<evidence type="ECO:0000313" key="4">
    <source>
        <dbReference type="EMBL" id="KAL0483317.1"/>
    </source>
</evidence>
<protein>
    <recommendedName>
        <fullName evidence="3">EGF-like domain-containing protein</fullName>
    </recommendedName>
</protein>
<feature type="disulfide bond" evidence="1">
    <location>
        <begin position="144"/>
        <end position="153"/>
    </location>
</feature>
<feature type="domain" description="EGF-like" evidence="3">
    <location>
        <begin position="118"/>
        <end position="154"/>
    </location>
</feature>
<comment type="caution">
    <text evidence="4">The sequence shown here is derived from an EMBL/GenBank/DDBJ whole genome shotgun (WGS) entry which is preliminary data.</text>
</comment>
<keyword evidence="1" id="KW-0245">EGF-like domain</keyword>
<sequence>MKYTILILCLVCCYSNCTAQGARGDYSHCYTCPPGHTHWFDAGYEFAPQGDRCACVAIHFRETDCDPCPSGHIHWFKSLDHVEAPGGDQCACVIAPAKIPFSSTLDYCEVNAKKRSFVSKTCINDFARQCNGNGRCGEFNNCTCKPGFSGVDCQIRCVERFPCFECKAGFVHWYDVENVDPPGGDKCGCVRDGYRKKSNVLSGRL</sequence>
<reference evidence="4 5" key="1">
    <citation type="submission" date="2024-03" db="EMBL/GenBank/DDBJ databases">
        <title>The Acrasis kona genome and developmental transcriptomes reveal deep origins of eukaryotic multicellular pathways.</title>
        <authorList>
            <person name="Sheikh S."/>
            <person name="Fu C.-J."/>
            <person name="Brown M.W."/>
            <person name="Baldauf S.L."/>
        </authorList>
    </citation>
    <scope>NUCLEOTIDE SEQUENCE [LARGE SCALE GENOMIC DNA]</scope>
    <source>
        <strain evidence="4 5">ATCC MYA-3509</strain>
    </source>
</reference>
<dbReference type="PROSITE" id="PS50026">
    <property type="entry name" value="EGF_3"/>
    <property type="match status" value="1"/>
</dbReference>
<dbReference type="AlphaFoldDB" id="A0AAW2Z0K0"/>
<dbReference type="InterPro" id="IPR000742">
    <property type="entry name" value="EGF"/>
</dbReference>
<gene>
    <name evidence="4" type="ORF">AKO1_014695</name>
</gene>
<comment type="caution">
    <text evidence="1">Lacks conserved residue(s) required for the propagation of feature annotation.</text>
</comment>
<proteinExistence type="predicted"/>
<evidence type="ECO:0000313" key="5">
    <source>
        <dbReference type="Proteomes" id="UP001431209"/>
    </source>
</evidence>
<accession>A0AAW2Z0K0</accession>
<dbReference type="PROSITE" id="PS00022">
    <property type="entry name" value="EGF_1"/>
    <property type="match status" value="1"/>
</dbReference>
<dbReference type="Proteomes" id="UP001431209">
    <property type="component" value="Unassembled WGS sequence"/>
</dbReference>